<dbReference type="OrthoDB" id="2324325at2"/>
<evidence type="ECO:0000256" key="5">
    <source>
        <dbReference type="SAM" id="Phobius"/>
    </source>
</evidence>
<evidence type="ECO:0000256" key="1">
    <source>
        <dbReference type="ARBA" id="ARBA00022475"/>
    </source>
</evidence>
<protein>
    <submittedName>
        <fullName evidence="6">DUF1516 family protein</fullName>
    </submittedName>
</protein>
<dbReference type="AlphaFoldDB" id="A0A387ATR8"/>
<name>A0A387ATR8_9LACO</name>
<evidence type="ECO:0000256" key="2">
    <source>
        <dbReference type="ARBA" id="ARBA00022692"/>
    </source>
</evidence>
<sequence>MWGLLSIIMIILYVIAVTIGLTMIRAKRIIQSLIWSRILYILTFTCQLVITIRIFHNHPYSAILSDIIAITLFILTEINFSNKQQTHLYGFNITLLVIMALSLLSITIFNIQ</sequence>
<feature type="transmembrane region" description="Helical" evidence="5">
    <location>
        <begin position="88"/>
        <end position="111"/>
    </location>
</feature>
<keyword evidence="2 5" id="KW-0812">Transmembrane</keyword>
<dbReference type="InterPro" id="IPR010899">
    <property type="entry name" value="UPF0344"/>
</dbReference>
<keyword evidence="1" id="KW-1003">Cell membrane</keyword>
<evidence type="ECO:0000313" key="7">
    <source>
        <dbReference type="Proteomes" id="UP000272003"/>
    </source>
</evidence>
<keyword evidence="7" id="KW-1185">Reference proteome</keyword>
<gene>
    <name evidence="6" type="ORF">D7I45_04070</name>
</gene>
<dbReference type="RefSeq" id="WP_120784476.1">
    <property type="nucleotide sequence ID" value="NZ_CP032626.1"/>
</dbReference>
<evidence type="ECO:0000256" key="4">
    <source>
        <dbReference type="ARBA" id="ARBA00023136"/>
    </source>
</evidence>
<proteinExistence type="predicted"/>
<feature type="transmembrane region" description="Helical" evidence="5">
    <location>
        <begin position="38"/>
        <end position="56"/>
    </location>
</feature>
<organism evidence="6 7">
    <name type="scientific">Apilactobacillus bombintestini</name>
    <dbReference type="NCBI Taxonomy" id="2419772"/>
    <lineage>
        <taxon>Bacteria</taxon>
        <taxon>Bacillati</taxon>
        <taxon>Bacillota</taxon>
        <taxon>Bacilli</taxon>
        <taxon>Lactobacillales</taxon>
        <taxon>Lactobacillaceae</taxon>
        <taxon>Apilactobacillus</taxon>
    </lineage>
</organism>
<dbReference type="KEGG" id="abom:D7I45_04070"/>
<evidence type="ECO:0000256" key="3">
    <source>
        <dbReference type="ARBA" id="ARBA00022989"/>
    </source>
</evidence>
<keyword evidence="3 5" id="KW-1133">Transmembrane helix</keyword>
<dbReference type="EMBL" id="CP032626">
    <property type="protein sequence ID" value="AYF92711.1"/>
    <property type="molecule type" value="Genomic_DNA"/>
</dbReference>
<evidence type="ECO:0000313" key="6">
    <source>
        <dbReference type="EMBL" id="AYF92711.1"/>
    </source>
</evidence>
<reference evidence="6 7" key="1">
    <citation type="submission" date="2018-09" db="EMBL/GenBank/DDBJ databases">
        <title>Genome sequencing of strain BHWM-4.</title>
        <authorList>
            <person name="Heo J."/>
            <person name="Kim S.-J."/>
            <person name="Kwon S.-W."/>
        </authorList>
    </citation>
    <scope>NUCLEOTIDE SEQUENCE [LARGE SCALE GENOMIC DNA]</scope>
    <source>
        <strain evidence="6 7">BHWM-4</strain>
    </source>
</reference>
<dbReference type="Pfam" id="PF07457">
    <property type="entry name" value="DUF1516"/>
    <property type="match status" value="1"/>
</dbReference>
<dbReference type="Proteomes" id="UP000272003">
    <property type="component" value="Chromosome"/>
</dbReference>
<feature type="transmembrane region" description="Helical" evidence="5">
    <location>
        <begin position="6"/>
        <end position="26"/>
    </location>
</feature>
<accession>A0A387ATR8</accession>
<keyword evidence="4 5" id="KW-0472">Membrane</keyword>
<feature type="transmembrane region" description="Helical" evidence="5">
    <location>
        <begin position="62"/>
        <end position="81"/>
    </location>
</feature>